<evidence type="ECO:0000259" key="4">
    <source>
        <dbReference type="PROSITE" id="PS50102"/>
    </source>
</evidence>
<dbReference type="EMBL" id="ML994610">
    <property type="protein sequence ID" value="KAF2195258.1"/>
    <property type="molecule type" value="Genomic_DNA"/>
</dbReference>
<dbReference type="Gene3D" id="3.30.70.330">
    <property type="match status" value="1"/>
</dbReference>
<dbReference type="AlphaFoldDB" id="A0A6A6EWU3"/>
<name>A0A6A6EWU3_9PEZI</name>
<keyword evidence="6" id="KW-1185">Reference proteome</keyword>
<sequence length="374" mass="39333">MALLPNQGDGNQKYENSKPNLQPHPSLPAKPPPSSQPPPPSFRPNNAGARGYGNNNAVFGGFAPRSVVSRAPPMSAAPSYAPTMMTSQAPANGGGYQPNSYQTQVSYYQQPNNYVTSTPPQIVNPYPLPGQAGRALGRNGAYDPEYEAQIAEWNSAYTTKDDANKKAGQSGFATNGNANAIPLGNRPNAAMSGEAGSTPDAEGVLSAAGAEGGGKQKTVVRQGGGKSWEDPSLLEWDPLHPRLFVGNLAGEVTDESLLKAFSKYASVSKARVVREKRTTKSKSYGFVSFGNTDDYFRAAKEMQGKYIGSHPVRISRANTEIKATSKQDHKHGRNGQNGKKGGGGGHGGASGFGGGGIQKYPQQKGHKSGPKMLG</sequence>
<evidence type="ECO:0000256" key="2">
    <source>
        <dbReference type="PROSITE-ProRule" id="PRU00176"/>
    </source>
</evidence>
<accession>A0A6A6EWU3</accession>
<gene>
    <name evidence="5" type="ORF">K469DRAFT_546214</name>
</gene>
<keyword evidence="1 2" id="KW-0694">RNA-binding</keyword>
<dbReference type="InterPro" id="IPR012677">
    <property type="entry name" value="Nucleotide-bd_a/b_plait_sf"/>
</dbReference>
<dbReference type="PROSITE" id="PS50102">
    <property type="entry name" value="RRM"/>
    <property type="match status" value="1"/>
</dbReference>
<feature type="region of interest" description="Disordered" evidence="3">
    <location>
        <begin position="177"/>
        <end position="226"/>
    </location>
</feature>
<dbReference type="Proteomes" id="UP000800200">
    <property type="component" value="Unassembled WGS sequence"/>
</dbReference>
<evidence type="ECO:0000313" key="5">
    <source>
        <dbReference type="EMBL" id="KAF2195258.1"/>
    </source>
</evidence>
<dbReference type="OrthoDB" id="1749473at2759"/>
<feature type="compositionally biased region" description="Low complexity" evidence="3">
    <location>
        <begin position="43"/>
        <end position="57"/>
    </location>
</feature>
<dbReference type="InterPro" id="IPR035979">
    <property type="entry name" value="RBD_domain_sf"/>
</dbReference>
<feature type="domain" description="RRM" evidence="4">
    <location>
        <begin position="241"/>
        <end position="319"/>
    </location>
</feature>
<dbReference type="InterPro" id="IPR000504">
    <property type="entry name" value="RRM_dom"/>
</dbReference>
<dbReference type="PANTHER" id="PTHR47640">
    <property type="entry name" value="TRNA SELENOCYSTEINE 1-ASSOCIATED PROTEIN 1-RELATED-RELATED"/>
    <property type="match status" value="1"/>
</dbReference>
<dbReference type="GO" id="GO:0003729">
    <property type="term" value="F:mRNA binding"/>
    <property type="evidence" value="ECO:0007669"/>
    <property type="project" value="InterPro"/>
</dbReference>
<feature type="region of interest" description="Disordered" evidence="3">
    <location>
        <begin position="322"/>
        <end position="374"/>
    </location>
</feature>
<reference evidence="5" key="1">
    <citation type="journal article" date="2020" name="Stud. Mycol.">
        <title>101 Dothideomycetes genomes: a test case for predicting lifestyles and emergence of pathogens.</title>
        <authorList>
            <person name="Haridas S."/>
            <person name="Albert R."/>
            <person name="Binder M."/>
            <person name="Bloem J."/>
            <person name="Labutti K."/>
            <person name="Salamov A."/>
            <person name="Andreopoulos B."/>
            <person name="Baker S."/>
            <person name="Barry K."/>
            <person name="Bills G."/>
            <person name="Bluhm B."/>
            <person name="Cannon C."/>
            <person name="Castanera R."/>
            <person name="Culley D."/>
            <person name="Daum C."/>
            <person name="Ezra D."/>
            <person name="Gonzalez J."/>
            <person name="Henrissat B."/>
            <person name="Kuo A."/>
            <person name="Liang C."/>
            <person name="Lipzen A."/>
            <person name="Lutzoni F."/>
            <person name="Magnuson J."/>
            <person name="Mondo S."/>
            <person name="Nolan M."/>
            <person name="Ohm R."/>
            <person name="Pangilinan J."/>
            <person name="Park H.-J."/>
            <person name="Ramirez L."/>
            <person name="Alfaro M."/>
            <person name="Sun H."/>
            <person name="Tritt A."/>
            <person name="Yoshinaga Y."/>
            <person name="Zwiers L.-H."/>
            <person name="Turgeon B."/>
            <person name="Goodwin S."/>
            <person name="Spatafora J."/>
            <person name="Crous P."/>
            <person name="Grigoriev I."/>
        </authorList>
    </citation>
    <scope>NUCLEOTIDE SEQUENCE</scope>
    <source>
        <strain evidence="5">CBS 207.26</strain>
    </source>
</reference>
<dbReference type="SUPFAM" id="SSF54928">
    <property type="entry name" value="RNA-binding domain, RBD"/>
    <property type="match status" value="1"/>
</dbReference>
<protein>
    <submittedName>
        <fullName evidence="5">RNA-binding domain-containing protein</fullName>
    </submittedName>
</protein>
<evidence type="ECO:0000313" key="6">
    <source>
        <dbReference type="Proteomes" id="UP000800200"/>
    </source>
</evidence>
<feature type="compositionally biased region" description="Pro residues" evidence="3">
    <location>
        <begin position="25"/>
        <end position="42"/>
    </location>
</feature>
<dbReference type="Pfam" id="PF00076">
    <property type="entry name" value="RRM_1"/>
    <property type="match status" value="1"/>
</dbReference>
<evidence type="ECO:0000256" key="3">
    <source>
        <dbReference type="SAM" id="MobiDB-lite"/>
    </source>
</evidence>
<feature type="compositionally biased region" description="Gly residues" evidence="3">
    <location>
        <begin position="338"/>
        <end position="357"/>
    </location>
</feature>
<feature type="compositionally biased region" description="Basic residues" evidence="3">
    <location>
        <begin position="364"/>
        <end position="374"/>
    </location>
</feature>
<proteinExistence type="predicted"/>
<evidence type="ECO:0000256" key="1">
    <source>
        <dbReference type="ARBA" id="ARBA00022884"/>
    </source>
</evidence>
<dbReference type="InterPro" id="IPR050825">
    <property type="entry name" value="RBM42_RBP45_47-like"/>
</dbReference>
<feature type="compositionally biased region" description="Polar residues" evidence="3">
    <location>
        <begin position="8"/>
        <end position="20"/>
    </location>
</feature>
<dbReference type="SMART" id="SM00360">
    <property type="entry name" value="RRM"/>
    <property type="match status" value="1"/>
</dbReference>
<organism evidence="5 6">
    <name type="scientific">Zopfia rhizophila CBS 207.26</name>
    <dbReference type="NCBI Taxonomy" id="1314779"/>
    <lineage>
        <taxon>Eukaryota</taxon>
        <taxon>Fungi</taxon>
        <taxon>Dikarya</taxon>
        <taxon>Ascomycota</taxon>
        <taxon>Pezizomycotina</taxon>
        <taxon>Dothideomycetes</taxon>
        <taxon>Dothideomycetes incertae sedis</taxon>
        <taxon>Zopfiaceae</taxon>
        <taxon>Zopfia</taxon>
    </lineage>
</organism>
<dbReference type="PANTHER" id="PTHR47640:SF11">
    <property type="entry name" value="RNA-BINDING PROTEIN 42"/>
    <property type="match status" value="1"/>
</dbReference>
<feature type="region of interest" description="Disordered" evidence="3">
    <location>
        <begin position="1"/>
        <end position="61"/>
    </location>
</feature>